<dbReference type="EMBL" id="JACHBU010000004">
    <property type="protein sequence ID" value="MBB6508970.1"/>
    <property type="molecule type" value="Genomic_DNA"/>
</dbReference>
<reference evidence="2 3" key="1">
    <citation type="submission" date="2020-08" db="EMBL/GenBank/DDBJ databases">
        <title>The Agave Microbiome: Exploring the role of microbial communities in plant adaptations to desert environments.</title>
        <authorList>
            <person name="Partida-Martinez L.P."/>
        </authorList>
    </citation>
    <scope>NUCLEOTIDE SEQUENCE [LARGE SCALE GENOMIC DNA]</scope>
    <source>
        <strain evidence="2 3">AS3.12</strain>
    </source>
</reference>
<name>A0A7X0MT83_9HYPH</name>
<gene>
    <name evidence="2" type="ORF">F4695_002327</name>
</gene>
<proteinExistence type="predicted"/>
<dbReference type="RefSeq" id="WP_184654744.1">
    <property type="nucleotide sequence ID" value="NZ_JACHBU010000004.1"/>
</dbReference>
<dbReference type="InterPro" id="IPR007712">
    <property type="entry name" value="RelE/ParE_toxin"/>
</dbReference>
<dbReference type="InterPro" id="IPR035093">
    <property type="entry name" value="RelE/ParE_toxin_dom_sf"/>
</dbReference>
<keyword evidence="1" id="KW-1277">Toxin-antitoxin system</keyword>
<evidence type="ECO:0000256" key="1">
    <source>
        <dbReference type="ARBA" id="ARBA00022649"/>
    </source>
</evidence>
<comment type="caution">
    <text evidence="2">The sequence shown here is derived from an EMBL/GenBank/DDBJ whole genome shotgun (WGS) entry which is preliminary data.</text>
</comment>
<evidence type="ECO:0000313" key="2">
    <source>
        <dbReference type="EMBL" id="MBB6508970.1"/>
    </source>
</evidence>
<sequence length="104" mass="12080">MNYTVRFSDAAEDDVIELLTYLLPRAGERVARLYVDQIVDHCHSFERFPERGSRLESKLGVRLVGYRRKATIAFMIKGDTVTILRIFHHGRNIDFDPEDPDPET</sequence>
<keyword evidence="3" id="KW-1185">Reference proteome</keyword>
<dbReference type="Proteomes" id="UP000585437">
    <property type="component" value="Unassembled WGS sequence"/>
</dbReference>
<dbReference type="Pfam" id="PF05016">
    <property type="entry name" value="ParE_toxin"/>
    <property type="match status" value="1"/>
</dbReference>
<accession>A0A7X0MT83</accession>
<dbReference type="Gene3D" id="3.30.2310.20">
    <property type="entry name" value="RelE-like"/>
    <property type="match status" value="1"/>
</dbReference>
<protein>
    <submittedName>
        <fullName evidence="2">Plasmid stabilization system protein ParE</fullName>
    </submittedName>
</protein>
<evidence type="ECO:0000313" key="3">
    <source>
        <dbReference type="Proteomes" id="UP000585437"/>
    </source>
</evidence>
<dbReference type="AlphaFoldDB" id="A0A7X0MT83"/>
<organism evidence="2 3">
    <name type="scientific">Rhizobium soli</name>
    <dbReference type="NCBI Taxonomy" id="424798"/>
    <lineage>
        <taxon>Bacteria</taxon>
        <taxon>Pseudomonadati</taxon>
        <taxon>Pseudomonadota</taxon>
        <taxon>Alphaproteobacteria</taxon>
        <taxon>Hyphomicrobiales</taxon>
        <taxon>Rhizobiaceae</taxon>
        <taxon>Rhizobium/Agrobacterium group</taxon>
        <taxon>Rhizobium</taxon>
    </lineage>
</organism>